<dbReference type="InterPro" id="IPR027417">
    <property type="entry name" value="P-loop_NTPase"/>
</dbReference>
<feature type="domain" description="ABC transporter" evidence="5">
    <location>
        <begin position="5"/>
        <end position="233"/>
    </location>
</feature>
<comment type="caution">
    <text evidence="6">The sequence shown here is derived from an EMBL/GenBank/DDBJ whole genome shotgun (WGS) entry which is preliminary data.</text>
</comment>
<organism evidence="6">
    <name type="scientific">Thermofilum adornatum</name>
    <dbReference type="NCBI Taxonomy" id="1365176"/>
    <lineage>
        <taxon>Archaea</taxon>
        <taxon>Thermoproteota</taxon>
        <taxon>Thermoprotei</taxon>
        <taxon>Thermofilales</taxon>
        <taxon>Thermofilaceae</taxon>
        <taxon>Thermofilum</taxon>
    </lineage>
</organism>
<dbReference type="AlphaFoldDB" id="A0A7C1CDB5"/>
<dbReference type="PANTHER" id="PTHR42711">
    <property type="entry name" value="ABC TRANSPORTER ATP-BINDING PROTEIN"/>
    <property type="match status" value="1"/>
</dbReference>
<dbReference type="PROSITE" id="PS00211">
    <property type="entry name" value="ABC_TRANSPORTER_1"/>
    <property type="match status" value="1"/>
</dbReference>
<dbReference type="PROSITE" id="PS50893">
    <property type="entry name" value="ABC_TRANSPORTER_2"/>
    <property type="match status" value="1"/>
</dbReference>
<dbReference type="EMBL" id="DSAY01000115">
    <property type="protein sequence ID" value="HDP15377.1"/>
    <property type="molecule type" value="Genomic_DNA"/>
</dbReference>
<comment type="similarity">
    <text evidence="1">Belongs to the ABC transporter superfamily.</text>
</comment>
<gene>
    <name evidence="6" type="ORF">ENN26_06370</name>
</gene>
<dbReference type="SUPFAM" id="SSF52540">
    <property type="entry name" value="P-loop containing nucleoside triphosphate hydrolases"/>
    <property type="match status" value="1"/>
</dbReference>
<dbReference type="PANTHER" id="PTHR42711:SF5">
    <property type="entry name" value="ABC TRANSPORTER ATP-BINDING PROTEIN NATA"/>
    <property type="match status" value="1"/>
</dbReference>
<evidence type="ECO:0000256" key="3">
    <source>
        <dbReference type="ARBA" id="ARBA00022741"/>
    </source>
</evidence>
<evidence type="ECO:0000256" key="2">
    <source>
        <dbReference type="ARBA" id="ARBA00022448"/>
    </source>
</evidence>
<evidence type="ECO:0000259" key="5">
    <source>
        <dbReference type="PROSITE" id="PS50893"/>
    </source>
</evidence>
<evidence type="ECO:0000313" key="6">
    <source>
        <dbReference type="EMBL" id="HDP15377.1"/>
    </source>
</evidence>
<dbReference type="GO" id="GO:0005524">
    <property type="term" value="F:ATP binding"/>
    <property type="evidence" value="ECO:0007669"/>
    <property type="project" value="UniProtKB-KW"/>
</dbReference>
<name>A0A7C1CDB5_9CREN</name>
<proteinExistence type="inferred from homology"/>
<dbReference type="InterPro" id="IPR003593">
    <property type="entry name" value="AAA+_ATPase"/>
</dbReference>
<evidence type="ECO:0000256" key="4">
    <source>
        <dbReference type="ARBA" id="ARBA00022840"/>
    </source>
</evidence>
<keyword evidence="4 6" id="KW-0067">ATP-binding</keyword>
<keyword evidence="3" id="KW-0547">Nucleotide-binding</keyword>
<evidence type="ECO:0000256" key="1">
    <source>
        <dbReference type="ARBA" id="ARBA00005417"/>
    </source>
</evidence>
<reference evidence="6" key="1">
    <citation type="journal article" date="2020" name="mSystems">
        <title>Genome- and Community-Level Interaction Insights into Carbon Utilization and Element Cycling Functions of Hydrothermarchaeota in Hydrothermal Sediment.</title>
        <authorList>
            <person name="Zhou Z."/>
            <person name="Liu Y."/>
            <person name="Xu W."/>
            <person name="Pan J."/>
            <person name="Luo Z.H."/>
            <person name="Li M."/>
        </authorList>
    </citation>
    <scope>NUCLEOTIDE SEQUENCE [LARGE SCALE GENOMIC DNA]</scope>
    <source>
        <strain evidence="6">SpSt-116</strain>
    </source>
</reference>
<keyword evidence="2" id="KW-0813">Transport</keyword>
<dbReference type="InterPro" id="IPR003439">
    <property type="entry name" value="ABC_transporter-like_ATP-bd"/>
</dbReference>
<dbReference type="GO" id="GO:0016887">
    <property type="term" value="F:ATP hydrolysis activity"/>
    <property type="evidence" value="ECO:0007669"/>
    <property type="project" value="InterPro"/>
</dbReference>
<protein>
    <submittedName>
        <fullName evidence="6">ABC transporter ATP-binding protein</fullName>
    </submittedName>
</protein>
<dbReference type="InterPro" id="IPR050763">
    <property type="entry name" value="ABC_transporter_ATP-binding"/>
</dbReference>
<dbReference type="SMART" id="SM00382">
    <property type="entry name" value="AAA"/>
    <property type="match status" value="1"/>
</dbReference>
<sequence length="234" mass="26016">MKEVIRASNIVKNYGETKVLDNVSLEAHRGRITVIMGPNGSGKSTLLRILALLIPPDSGRLELDDAPIDFNNEVEKVNLQKKIGYLPQRPPVLSTSVYNNIYLPLRLRGKTKVEAKKTTESILTMLKLKDRANINAHRLSGGQKQLLALGRALALNPEILLLDEPTASLSPNTAEFVQDIVKNYVREKNCHAVIISHSIPEARKMADSLYLLVSGKIRATFNGQFSEAEILKWI</sequence>
<dbReference type="InterPro" id="IPR017871">
    <property type="entry name" value="ABC_transporter-like_CS"/>
</dbReference>
<dbReference type="Gene3D" id="3.40.50.300">
    <property type="entry name" value="P-loop containing nucleotide triphosphate hydrolases"/>
    <property type="match status" value="1"/>
</dbReference>
<accession>A0A7C1CDB5</accession>
<dbReference type="Pfam" id="PF00005">
    <property type="entry name" value="ABC_tran"/>
    <property type="match status" value="1"/>
</dbReference>